<feature type="domain" description="POTRA" evidence="9">
    <location>
        <begin position="184"/>
        <end position="267"/>
    </location>
</feature>
<keyword evidence="5" id="KW-0472">Membrane</keyword>
<feature type="domain" description="POTRA" evidence="9">
    <location>
        <begin position="102"/>
        <end position="179"/>
    </location>
</feature>
<dbReference type="InterPro" id="IPR023707">
    <property type="entry name" value="OM_assembly_BamA"/>
</dbReference>
<keyword evidence="2" id="KW-0812">Transmembrane</keyword>
<dbReference type="InterPro" id="IPR000184">
    <property type="entry name" value="Bac_surfAg_D15"/>
</dbReference>
<proteinExistence type="predicted"/>
<comment type="subcellular location">
    <subcellularLocation>
        <location evidence="1">Membrane</location>
    </subcellularLocation>
</comment>
<evidence type="ECO:0000256" key="5">
    <source>
        <dbReference type="ARBA" id="ARBA00023136"/>
    </source>
</evidence>
<dbReference type="Pfam" id="PF07244">
    <property type="entry name" value="POTRA"/>
    <property type="match status" value="5"/>
</dbReference>
<reference evidence="10 11" key="1">
    <citation type="submission" date="2021-02" db="EMBL/GenBank/DDBJ databases">
        <title>Complete genome of Desulfoluna sp. strain ASN36.</title>
        <authorList>
            <person name="Takahashi A."/>
            <person name="Kojima H."/>
            <person name="Fukui M."/>
        </authorList>
    </citation>
    <scope>NUCLEOTIDE SEQUENCE [LARGE SCALE GENOMIC DNA]</scope>
    <source>
        <strain evidence="10 11">ASN36</strain>
    </source>
</reference>
<dbReference type="PANTHER" id="PTHR12815:SF47">
    <property type="entry name" value="TRANSLOCATION AND ASSEMBLY MODULE SUBUNIT TAMA"/>
    <property type="match status" value="1"/>
</dbReference>
<evidence type="ECO:0000256" key="4">
    <source>
        <dbReference type="ARBA" id="ARBA00022737"/>
    </source>
</evidence>
<dbReference type="PANTHER" id="PTHR12815">
    <property type="entry name" value="SORTING AND ASSEMBLY MACHINERY SAMM50 PROTEIN FAMILY MEMBER"/>
    <property type="match status" value="1"/>
</dbReference>
<evidence type="ECO:0000256" key="3">
    <source>
        <dbReference type="ARBA" id="ARBA00022729"/>
    </source>
</evidence>
<dbReference type="Pfam" id="PF01103">
    <property type="entry name" value="Omp85"/>
    <property type="match status" value="1"/>
</dbReference>
<evidence type="ECO:0000256" key="2">
    <source>
        <dbReference type="ARBA" id="ARBA00022692"/>
    </source>
</evidence>
<organism evidence="10 11">
    <name type="scientific">Desulfoluna limicola</name>
    <dbReference type="NCBI Taxonomy" id="2810562"/>
    <lineage>
        <taxon>Bacteria</taxon>
        <taxon>Pseudomonadati</taxon>
        <taxon>Thermodesulfobacteriota</taxon>
        <taxon>Desulfobacteria</taxon>
        <taxon>Desulfobacterales</taxon>
        <taxon>Desulfolunaceae</taxon>
        <taxon>Desulfoluna</taxon>
    </lineage>
</organism>
<evidence type="ECO:0000313" key="10">
    <source>
        <dbReference type="EMBL" id="BCS96681.1"/>
    </source>
</evidence>
<dbReference type="PIRSF" id="PIRSF006076">
    <property type="entry name" value="OM_assembly_OMP85"/>
    <property type="match status" value="1"/>
</dbReference>
<dbReference type="Gene3D" id="2.40.160.50">
    <property type="entry name" value="membrane protein fhac: a member of the omp85/tpsb transporter family"/>
    <property type="match status" value="1"/>
</dbReference>
<feature type="domain" description="Bacterial surface antigen (D15)" evidence="8">
    <location>
        <begin position="625"/>
        <end position="927"/>
    </location>
</feature>
<keyword evidence="4" id="KW-0677">Repeat</keyword>
<dbReference type="InterPro" id="IPR039910">
    <property type="entry name" value="D15-like"/>
</dbReference>
<feature type="domain" description="POTRA" evidence="9">
    <location>
        <begin position="272"/>
        <end position="347"/>
    </location>
</feature>
<evidence type="ECO:0000256" key="6">
    <source>
        <dbReference type="ARBA" id="ARBA00023237"/>
    </source>
</evidence>
<feature type="domain" description="POTRA" evidence="9">
    <location>
        <begin position="352"/>
        <end position="437"/>
    </location>
</feature>
<feature type="domain" description="POTRA" evidence="9">
    <location>
        <begin position="441"/>
        <end position="521"/>
    </location>
</feature>
<name>A0ABM7PGI0_9BACT</name>
<evidence type="ECO:0000313" key="11">
    <source>
        <dbReference type="Proteomes" id="UP001320148"/>
    </source>
</evidence>
<accession>A0ABM7PGI0</accession>
<dbReference type="InterPro" id="IPR010827">
    <property type="entry name" value="BamA/TamA_POTRA"/>
</dbReference>
<keyword evidence="3" id="KW-0732">Signal</keyword>
<gene>
    <name evidence="10" type="ORF">DSLASN_23130</name>
</gene>
<protein>
    <recommendedName>
        <fullName evidence="7">Outer membrane protein assembly factor BamA</fullName>
    </recommendedName>
</protein>
<keyword evidence="11" id="KW-1185">Reference proteome</keyword>
<evidence type="ECO:0000256" key="1">
    <source>
        <dbReference type="ARBA" id="ARBA00004370"/>
    </source>
</evidence>
<evidence type="ECO:0000259" key="9">
    <source>
        <dbReference type="Pfam" id="PF07244"/>
    </source>
</evidence>
<dbReference type="Gene3D" id="3.10.20.310">
    <property type="entry name" value="membrane protein fhac"/>
    <property type="match status" value="6"/>
</dbReference>
<evidence type="ECO:0000256" key="7">
    <source>
        <dbReference type="NCBIfam" id="TIGR03303"/>
    </source>
</evidence>
<dbReference type="NCBIfam" id="TIGR03303">
    <property type="entry name" value="OM_YaeT"/>
    <property type="match status" value="1"/>
</dbReference>
<sequence length="927" mass="104226">MVFMGGLFPHLTLADGTEPDASPVVSKIALEIEGITDPGHRLLAFSKGLILLREGEPFSDEAFQTSLDLLQDSRLFQAIDVPDPDWGSEEISLTFRLTPFRRIKDIKIHGAFPLLQKEVLNAMTIFTGDAYVAGKLKEQEDLIAKAFVNEGYLAPKVALTSEADPEDGHFVITVTIEKGDFLQIKEVEIHGNVSFSDTRLKLRIDSWKASLFKGEIPRFIEKKLQEDVKNLRQFYRHKGYADVEIDPSINRITGTNDMVIHFLVNEGMKYTIRFEGNKEFWDRTLRKELGLGSGSNQNDLGLKRGIRNIRSRYKKAGYLDARIRMSESTSGTAPRQERNILLTIDEGPRTFVGSIVIKGNTAFDDARIEKQMLTRMPATFHDGAFVPETLAEDINAIHSLYVRNGFLNTEVTEDVKWRDGEEAGQQLADVTLVVDEGVQTRVAAIAFTGLSSLSHTEALAALALKEGAPFREYMIESDENTLSGLISEKGFPHITVKGKVTIDKTTDGSERAWVIYEVDEGPHVKTGEIYYTGNFRTREKILHREVELAKDTPFSLTQTLETQRNIRNISALNSARFKVLGLKEKAEQVNLLVAVEEKKPYYMEVGAGYDTRREKYAHVRLGDHNLFGLNKDGWISSEVSDIGFRHELGITEPRFLGTRISSTFSMFGEDLQEFNQEFGTRTYGTSLAFTRRLYENVSAALTNRYEYREQYHVGAEPIDAEDLDQYEPRSLVVTTPSVTYNTTDSFIQPKKGMIAFAALDVSKGIETTLDNFLKHRYEARFYYTPVDRLTLALRGRYHVINPYGSNHAIAEDQLLFLGGISDIRGFSENMLAFDADGNPVGGRTSILGSVEARFDLGLNVEFTTFYDTGTLRDLTEPDVSDVFRSSAGIGLRYITPIGPVGFLYGWKLDRKPEESAGSFHFSIGYTF</sequence>
<evidence type="ECO:0000259" key="8">
    <source>
        <dbReference type="Pfam" id="PF01103"/>
    </source>
</evidence>
<keyword evidence="6" id="KW-0998">Cell outer membrane</keyword>
<dbReference type="Proteomes" id="UP001320148">
    <property type="component" value="Chromosome"/>
</dbReference>
<dbReference type="EMBL" id="AP024488">
    <property type="protein sequence ID" value="BCS96681.1"/>
    <property type="molecule type" value="Genomic_DNA"/>
</dbReference>